<evidence type="ECO:0000313" key="1">
    <source>
        <dbReference type="EMBL" id="QOL19456.1"/>
    </source>
</evidence>
<proteinExistence type="predicted"/>
<dbReference type="Proteomes" id="UP000594001">
    <property type="component" value="Chromosome"/>
</dbReference>
<keyword evidence="2" id="KW-1185">Reference proteome</keyword>
<accession>A0A7L9RSE3</accession>
<name>A0A7L9RSE3_9PROT</name>
<sequence length="157" mass="18279">MTYNDPETLPQYRVPEDTTLDTFGEYLKKIIKAYAKGYISLGDILNHGDAINCFIYNKYIDSEKAEYPTFPKSDPRSIPLNVLEYFESTAFFMIPRDVNYFLEFLDTPLGCEKEGWAKFHAYIKSQTLRKRIDDEIKQGVCYGESHGFNLDKPFEPL</sequence>
<dbReference type="AlphaFoldDB" id="A0A7L9RSE3"/>
<reference evidence="1 2" key="1">
    <citation type="submission" date="2020-06" db="EMBL/GenBank/DDBJ databases">
        <title>The endosymbiont of the kinetoplastid Bodo saltans is a Paracaedibacter-like alpha-proteobacterium possessing a putative toxin-antitoxin system.</title>
        <authorList>
            <person name="Midha S."/>
            <person name="Rigden D.J."/>
            <person name="Siozios S."/>
            <person name="Hurst G.D.D."/>
            <person name="Jackson A.P."/>
        </authorList>
    </citation>
    <scope>NUCLEOTIDE SEQUENCE [LARGE SCALE GENOMIC DNA]</scope>
    <source>
        <strain evidence="1">Lake Konstanz</strain>
    </source>
</reference>
<gene>
    <name evidence="1" type="ORF">CPBP_00212</name>
</gene>
<dbReference type="KEGG" id="pbal:CPBP_00212"/>
<organism evidence="1 2">
    <name type="scientific">Candidatus Bodocaedibacter vickermanii</name>
    <dbReference type="NCBI Taxonomy" id="2741701"/>
    <lineage>
        <taxon>Bacteria</taxon>
        <taxon>Pseudomonadati</taxon>
        <taxon>Pseudomonadota</taxon>
        <taxon>Alphaproteobacteria</taxon>
        <taxon>Holosporales</taxon>
        <taxon>Candidatus Paracaedibacteraceae</taxon>
        <taxon>Candidatus Bodocaedibacter</taxon>
    </lineage>
</organism>
<evidence type="ECO:0000313" key="2">
    <source>
        <dbReference type="Proteomes" id="UP000594001"/>
    </source>
</evidence>
<dbReference type="RefSeq" id="WP_350332210.1">
    <property type="nucleotide sequence ID" value="NZ_CP054719.1"/>
</dbReference>
<protein>
    <submittedName>
        <fullName evidence="1">Uncharacterized protein</fullName>
    </submittedName>
</protein>
<dbReference type="EMBL" id="CP054719">
    <property type="protein sequence ID" value="QOL19456.1"/>
    <property type="molecule type" value="Genomic_DNA"/>
</dbReference>